<sequence length="301" mass="34080">MTTPGHHRDETIDAPAVEAAYLMMSALLAWNGLPSYCNLSDSAFHALKLDEWDPANFNPATTTEQSLSCSAVELALMGTNPLFGVRLAYATWNTTRIHAVIVGPAGTPYAGGFFHFLLQCPPTYPVDPPHVRHLNTGGNTVSFHPRLYKTGHVCHSILRTRPGRAWRSWMGIRGVLYALRSLLCQKPYFSRGIMPTEKKEPLAELYNSVLVHESIRVAVCYAIESCVRRTSRWPPELRAPMLHTFLHHYDSYVNTVMQKMYLTGRLMVDPLGHTRGLYEFKELLVRLRQLRTDVEDCLSHM</sequence>
<protein>
    <submittedName>
        <fullName evidence="1">Uncharacterized protein</fullName>
    </submittedName>
</protein>
<name>A0ACB7RXT3_HYAAI</name>
<reference evidence="1" key="1">
    <citation type="submission" date="2020-05" db="EMBL/GenBank/DDBJ databases">
        <title>Large-scale comparative analyses of tick genomes elucidate their genetic diversity and vector capacities.</title>
        <authorList>
            <person name="Jia N."/>
            <person name="Wang J."/>
            <person name="Shi W."/>
            <person name="Du L."/>
            <person name="Sun Y."/>
            <person name="Zhan W."/>
            <person name="Jiang J."/>
            <person name="Wang Q."/>
            <person name="Zhang B."/>
            <person name="Ji P."/>
            <person name="Sakyi L.B."/>
            <person name="Cui X."/>
            <person name="Yuan T."/>
            <person name="Jiang B."/>
            <person name="Yang W."/>
            <person name="Lam T.T.-Y."/>
            <person name="Chang Q."/>
            <person name="Ding S."/>
            <person name="Wang X."/>
            <person name="Zhu J."/>
            <person name="Ruan X."/>
            <person name="Zhao L."/>
            <person name="Wei J."/>
            <person name="Que T."/>
            <person name="Du C."/>
            <person name="Cheng J."/>
            <person name="Dai P."/>
            <person name="Han X."/>
            <person name="Huang E."/>
            <person name="Gao Y."/>
            <person name="Liu J."/>
            <person name="Shao H."/>
            <person name="Ye R."/>
            <person name="Li L."/>
            <person name="Wei W."/>
            <person name="Wang X."/>
            <person name="Wang C."/>
            <person name="Yang T."/>
            <person name="Huo Q."/>
            <person name="Li W."/>
            <person name="Guo W."/>
            <person name="Chen H."/>
            <person name="Zhou L."/>
            <person name="Ni X."/>
            <person name="Tian J."/>
            <person name="Zhou Y."/>
            <person name="Sheng Y."/>
            <person name="Liu T."/>
            <person name="Pan Y."/>
            <person name="Xia L."/>
            <person name="Li J."/>
            <person name="Zhao F."/>
            <person name="Cao W."/>
        </authorList>
    </citation>
    <scope>NUCLEOTIDE SEQUENCE</scope>
    <source>
        <strain evidence="1">Hyas-2018</strain>
    </source>
</reference>
<comment type="caution">
    <text evidence="1">The sequence shown here is derived from an EMBL/GenBank/DDBJ whole genome shotgun (WGS) entry which is preliminary data.</text>
</comment>
<evidence type="ECO:0000313" key="2">
    <source>
        <dbReference type="Proteomes" id="UP000821845"/>
    </source>
</evidence>
<organism evidence="1 2">
    <name type="scientific">Hyalomma asiaticum</name>
    <name type="common">Tick</name>
    <dbReference type="NCBI Taxonomy" id="266040"/>
    <lineage>
        <taxon>Eukaryota</taxon>
        <taxon>Metazoa</taxon>
        <taxon>Ecdysozoa</taxon>
        <taxon>Arthropoda</taxon>
        <taxon>Chelicerata</taxon>
        <taxon>Arachnida</taxon>
        <taxon>Acari</taxon>
        <taxon>Parasitiformes</taxon>
        <taxon>Ixodida</taxon>
        <taxon>Ixodoidea</taxon>
        <taxon>Ixodidae</taxon>
        <taxon>Hyalomminae</taxon>
        <taxon>Hyalomma</taxon>
    </lineage>
</organism>
<evidence type="ECO:0000313" key="1">
    <source>
        <dbReference type="EMBL" id="KAH6925329.1"/>
    </source>
</evidence>
<accession>A0ACB7RXT3</accession>
<keyword evidence="2" id="KW-1185">Reference proteome</keyword>
<proteinExistence type="predicted"/>
<gene>
    <name evidence="1" type="ORF">HPB50_003528</name>
</gene>
<dbReference type="EMBL" id="CM023487">
    <property type="protein sequence ID" value="KAH6925329.1"/>
    <property type="molecule type" value="Genomic_DNA"/>
</dbReference>
<dbReference type="Proteomes" id="UP000821845">
    <property type="component" value="Chromosome 7"/>
</dbReference>